<sequence length="142" mass="15958">MEEKIVERNIPNFAWAEHVLFVNDTDNWQLKDLALCIRHPQCPSRTTWCTCIRRTETIAPRAQEITTFLCTLCRSSSTGCKRGGGDPSRYHSSTCEISSNEGSAKVLGDFVTSVSLCQQPRRVSLNSLLLPFKKMRPTPALV</sequence>
<gene>
    <name evidence="1" type="ORF">CHC_T00000439001</name>
</gene>
<proteinExistence type="predicted"/>
<dbReference type="GeneID" id="17317827"/>
<name>R7QPW0_CHOCR</name>
<protein>
    <submittedName>
        <fullName evidence="1">Uncharacterized protein</fullName>
    </submittedName>
</protein>
<dbReference type="Gramene" id="CDF39823">
    <property type="protein sequence ID" value="CDF39823"/>
    <property type="gene ID" value="CHC_T00000439001"/>
</dbReference>
<dbReference type="KEGG" id="ccp:CHC_T00000439001"/>
<dbReference type="EMBL" id="HG002080">
    <property type="protein sequence ID" value="CDF39823.1"/>
    <property type="molecule type" value="Genomic_DNA"/>
</dbReference>
<evidence type="ECO:0000313" key="2">
    <source>
        <dbReference type="Proteomes" id="UP000012073"/>
    </source>
</evidence>
<organism evidence="1 2">
    <name type="scientific">Chondrus crispus</name>
    <name type="common">Carrageen Irish moss</name>
    <name type="synonym">Polymorpha crispa</name>
    <dbReference type="NCBI Taxonomy" id="2769"/>
    <lineage>
        <taxon>Eukaryota</taxon>
        <taxon>Rhodophyta</taxon>
        <taxon>Florideophyceae</taxon>
        <taxon>Rhodymeniophycidae</taxon>
        <taxon>Gigartinales</taxon>
        <taxon>Gigartinaceae</taxon>
        <taxon>Chondrus</taxon>
    </lineage>
</organism>
<dbReference type="Proteomes" id="UP000012073">
    <property type="component" value="Unassembled WGS sequence"/>
</dbReference>
<accession>R7QPW0</accession>
<keyword evidence="2" id="KW-1185">Reference proteome</keyword>
<reference evidence="2" key="1">
    <citation type="journal article" date="2013" name="Proc. Natl. Acad. Sci. U.S.A.">
        <title>Genome structure and metabolic features in the red seaweed Chondrus crispus shed light on evolution of the Archaeplastida.</title>
        <authorList>
            <person name="Collen J."/>
            <person name="Porcel B."/>
            <person name="Carre W."/>
            <person name="Ball S.G."/>
            <person name="Chaparro C."/>
            <person name="Tonon T."/>
            <person name="Barbeyron T."/>
            <person name="Michel G."/>
            <person name="Noel B."/>
            <person name="Valentin K."/>
            <person name="Elias M."/>
            <person name="Artiguenave F."/>
            <person name="Arun A."/>
            <person name="Aury J.M."/>
            <person name="Barbosa-Neto J.F."/>
            <person name="Bothwell J.H."/>
            <person name="Bouget F.Y."/>
            <person name="Brillet L."/>
            <person name="Cabello-Hurtado F."/>
            <person name="Capella-Gutierrez S."/>
            <person name="Charrier B."/>
            <person name="Cladiere L."/>
            <person name="Cock J.M."/>
            <person name="Coelho S.M."/>
            <person name="Colleoni C."/>
            <person name="Czjzek M."/>
            <person name="Da Silva C."/>
            <person name="Delage L."/>
            <person name="Denoeud F."/>
            <person name="Deschamps P."/>
            <person name="Dittami S.M."/>
            <person name="Gabaldon T."/>
            <person name="Gachon C.M."/>
            <person name="Groisillier A."/>
            <person name="Herve C."/>
            <person name="Jabbari K."/>
            <person name="Katinka M."/>
            <person name="Kloareg B."/>
            <person name="Kowalczyk N."/>
            <person name="Labadie K."/>
            <person name="Leblanc C."/>
            <person name="Lopez P.J."/>
            <person name="McLachlan D.H."/>
            <person name="Meslet-Cladiere L."/>
            <person name="Moustafa A."/>
            <person name="Nehr Z."/>
            <person name="Nyvall Collen P."/>
            <person name="Panaud O."/>
            <person name="Partensky F."/>
            <person name="Poulain J."/>
            <person name="Rensing S.A."/>
            <person name="Rousvoal S."/>
            <person name="Samson G."/>
            <person name="Symeonidi A."/>
            <person name="Weissenbach J."/>
            <person name="Zambounis A."/>
            <person name="Wincker P."/>
            <person name="Boyen C."/>
        </authorList>
    </citation>
    <scope>NUCLEOTIDE SEQUENCE [LARGE SCALE GENOMIC DNA]</scope>
    <source>
        <strain evidence="2">cv. Stackhouse</strain>
    </source>
</reference>
<dbReference type="RefSeq" id="XP_005710117.1">
    <property type="nucleotide sequence ID" value="XM_005710060.1"/>
</dbReference>
<evidence type="ECO:0000313" key="1">
    <source>
        <dbReference type="EMBL" id="CDF39823.1"/>
    </source>
</evidence>
<dbReference type="AlphaFoldDB" id="R7QPW0"/>